<accession>Q098N1</accession>
<reference evidence="2 3" key="1">
    <citation type="submission" date="2006-04" db="EMBL/GenBank/DDBJ databases">
        <authorList>
            <person name="Nierman W.C."/>
        </authorList>
    </citation>
    <scope>NUCLEOTIDE SEQUENCE [LARGE SCALE GENOMIC DNA]</scope>
    <source>
        <strain evidence="2 3">DW4/3-1</strain>
    </source>
</reference>
<dbReference type="AlphaFoldDB" id="Q098N1"/>
<evidence type="ECO:0000313" key="3">
    <source>
        <dbReference type="Proteomes" id="UP000032702"/>
    </source>
</evidence>
<name>Q098N1_STIAD</name>
<comment type="caution">
    <text evidence="2">The sequence shown here is derived from an EMBL/GenBank/DDBJ whole genome shotgun (WGS) entry which is preliminary data.</text>
</comment>
<gene>
    <name evidence="2" type="ORF">STIAU_7764</name>
</gene>
<proteinExistence type="predicted"/>
<feature type="region of interest" description="Disordered" evidence="1">
    <location>
        <begin position="1"/>
        <end position="32"/>
    </location>
</feature>
<dbReference type="Proteomes" id="UP000032702">
    <property type="component" value="Unassembled WGS sequence"/>
</dbReference>
<evidence type="ECO:0000313" key="2">
    <source>
        <dbReference type="EMBL" id="EAU68206.1"/>
    </source>
</evidence>
<protein>
    <submittedName>
        <fullName evidence="2">Uncharacterized protein</fullName>
    </submittedName>
</protein>
<sequence length="47" mass="5310">MHPWPFLPCSRNTGPPPRRSSRSPESDAWTVRRSVSARCMSVESPGR</sequence>
<dbReference type="EMBL" id="AAMD01000020">
    <property type="protein sequence ID" value="EAU68206.1"/>
    <property type="molecule type" value="Genomic_DNA"/>
</dbReference>
<evidence type="ECO:0000256" key="1">
    <source>
        <dbReference type="SAM" id="MobiDB-lite"/>
    </source>
</evidence>
<organism evidence="2 3">
    <name type="scientific">Stigmatella aurantiaca (strain DW4/3-1)</name>
    <dbReference type="NCBI Taxonomy" id="378806"/>
    <lineage>
        <taxon>Bacteria</taxon>
        <taxon>Pseudomonadati</taxon>
        <taxon>Myxococcota</taxon>
        <taxon>Myxococcia</taxon>
        <taxon>Myxococcales</taxon>
        <taxon>Cystobacterineae</taxon>
        <taxon>Archangiaceae</taxon>
        <taxon>Stigmatella</taxon>
    </lineage>
</organism>